<reference evidence="1" key="1">
    <citation type="submission" date="2022-08" db="EMBL/GenBank/DDBJ databases">
        <title>Genome Sequence of Lecanicillium fungicola.</title>
        <authorList>
            <person name="Buettner E."/>
        </authorList>
    </citation>
    <scope>NUCLEOTIDE SEQUENCE</scope>
    <source>
        <strain evidence="1">Babe33</strain>
    </source>
</reference>
<dbReference type="EMBL" id="JANJQO010000019">
    <property type="protein sequence ID" value="KAJ2983697.1"/>
    <property type="molecule type" value="Genomic_DNA"/>
</dbReference>
<accession>A0ACC1NWJ1</accession>
<evidence type="ECO:0000313" key="2">
    <source>
        <dbReference type="Proteomes" id="UP001143910"/>
    </source>
</evidence>
<evidence type="ECO:0000313" key="1">
    <source>
        <dbReference type="EMBL" id="KAJ2983697.1"/>
    </source>
</evidence>
<dbReference type="Proteomes" id="UP001143910">
    <property type="component" value="Unassembled WGS sequence"/>
</dbReference>
<name>A0ACC1NWJ1_9HYPO</name>
<proteinExistence type="predicted"/>
<keyword evidence="2" id="KW-1185">Reference proteome</keyword>
<comment type="caution">
    <text evidence="1">The sequence shown here is derived from an EMBL/GenBank/DDBJ whole genome shotgun (WGS) entry which is preliminary data.</text>
</comment>
<gene>
    <name evidence="1" type="ORF">NQ176_g503</name>
</gene>
<sequence>MSLPETPPAEDRDTVRVQGVPFDWGVEKLQRFLADQKKAIPTIGSLFQEVDRAAQTATVTFKSAPVTGYLRTNEYIKLPQISNTRFVHPHSLKLDTAFLGLTTLYTPLQEDHKIDVVALSGIGSHAFGSFKERGGDYMWLRDALPYDLIWEETGQPMARITTYGYESHVPESESIANIEDFATEFRESLAGLATASTFKPIILLAHSLGGLIVKEAIISLSKSLFEEHKRLLRAIYGIIFFGVPNEGMDISSLRSMVGDNPNRFLIESISHINSQILTIQQREFPSAFGEKESEIFCFYETCMSRTAQKNDNGKWEMTGPFAYLVSKSSATRVRHWEAGAEHICAIARTHSDLVKFGPYDHEYAKVRERLRRVVRRAATIQYRISRKSAFLVPYHENPNFVGRSGILDTVAKRLGLKQSTAKPHTRVGIYGLGGIGKTQVALAFVYWVRETLPDFCVFWVHGSTAARFRQSYATIAEEFKILGYDDPKINVLELVTTWLEKKCQSQWLMVVDNADDIDLFYPSQHDQESSRVATSADENLGRYIPQCGEGLIIFTTKDKKTASRLAPGKPPIEVSRMEDYEVHSLLREVLGDDDLPKEAMSALASRLEHLPLALIQAAAFIQENGISLSDYVQRLDKSDSALVNCLSESLESVWRDPEIPRAASESWFISFDQIRQKNPFDSDLLSFMSFFHWQAIPKELIEDYYRRMKPEVTDTIASETLIKSLGTLKAFCFISEDKDKNMSMHRLVQLVTRKWLNHRKDTFAGEALKTMLAAYPLCQFETRDGQWTEAHLHMHEALETVKQEMGAEHPDTLVSIANLACTYMTQGNLEEAERLLLPVVKRQRELWPEDPDTLSNMENLGVLYLELGRPEEAEELQTYVMKARGRNQDPEHADSIGMTQLVRIHAANGRLEEAERLGVQVTEAQRRNLGPDHPHTLNSINALVSIYVRQNQLENAERLGAQVTEARRRSLGPDHPDTLDSMSLLAATLYRLGRSRQAIEMMKECIDRCWRVLGPEHDLTKVLIKEVRRWERCNG</sequence>
<organism evidence="1 2">
    <name type="scientific">Zarea fungicola</name>
    <dbReference type="NCBI Taxonomy" id="93591"/>
    <lineage>
        <taxon>Eukaryota</taxon>
        <taxon>Fungi</taxon>
        <taxon>Dikarya</taxon>
        <taxon>Ascomycota</taxon>
        <taxon>Pezizomycotina</taxon>
        <taxon>Sordariomycetes</taxon>
        <taxon>Hypocreomycetidae</taxon>
        <taxon>Hypocreales</taxon>
        <taxon>Cordycipitaceae</taxon>
        <taxon>Zarea</taxon>
    </lineage>
</organism>
<protein>
    <submittedName>
        <fullName evidence="1">Uncharacterized protein</fullName>
    </submittedName>
</protein>